<evidence type="ECO:0000313" key="4">
    <source>
        <dbReference type="Proteomes" id="UP001600424"/>
    </source>
</evidence>
<dbReference type="EMBL" id="JBHTRV010000055">
    <property type="protein sequence ID" value="MFE5985559.1"/>
    <property type="molecule type" value="Genomic_DNA"/>
</dbReference>
<sequence>MATPPTAAAFVAALRTEGLTVVEVGRWWEHNRNHKGPWGEVHGVMVHHTVTKGTANTVRICRDGYTALPGPLCHGVIAKDGVVHLVGYGRTNHAGGGDPDTLQAVIAEDYNERPPKPNVGNADGIDGNRAFYGFECENLGDGKDPWPEVQLAAIEKVAAALCRLHRWGPKAVIGHSEWSDDKSDPRGFTMTSMRDRIADRLAVDEPAPTKPPTKPAQPAGPKPAVDLSKLVAAAKSDPARRGTPVSYYGVKTVEQALVREGLLAPSLADGHYGTATVAAYAAWQRRCGYKGADADGIPGAASLEKLAKKRGFTVTA</sequence>
<dbReference type="Gene3D" id="1.10.101.10">
    <property type="entry name" value="PGBD-like superfamily/PGBD"/>
    <property type="match status" value="1"/>
</dbReference>
<dbReference type="EC" id="3.5.1.28" evidence="3"/>
<keyword evidence="4" id="KW-1185">Reference proteome</keyword>
<proteinExistence type="predicted"/>
<gene>
    <name evidence="3" type="ORF">ACFQ63_38480</name>
</gene>
<dbReference type="RefSeq" id="WP_386253393.1">
    <property type="nucleotide sequence ID" value="NZ_JBHTRV010000055.1"/>
</dbReference>
<protein>
    <submittedName>
        <fullName evidence="3">N-acetylmuramoyl-L-alanine amidase</fullName>
        <ecNumber evidence="3">3.5.1.28</ecNumber>
    </submittedName>
</protein>
<dbReference type="CDD" id="cd06583">
    <property type="entry name" value="PGRP"/>
    <property type="match status" value="1"/>
</dbReference>
<evidence type="ECO:0000256" key="1">
    <source>
        <dbReference type="SAM" id="MobiDB-lite"/>
    </source>
</evidence>
<dbReference type="InterPro" id="IPR036366">
    <property type="entry name" value="PGBDSf"/>
</dbReference>
<evidence type="ECO:0000259" key="2">
    <source>
        <dbReference type="SMART" id="SM00644"/>
    </source>
</evidence>
<dbReference type="SUPFAM" id="SSF47090">
    <property type="entry name" value="PGBD-like"/>
    <property type="match status" value="1"/>
</dbReference>
<dbReference type="InterPro" id="IPR036505">
    <property type="entry name" value="Amidase/PGRP_sf"/>
</dbReference>
<name>A0ABW6J7L2_STRWE</name>
<dbReference type="InterPro" id="IPR002502">
    <property type="entry name" value="Amidase_domain"/>
</dbReference>
<keyword evidence="3" id="KW-0378">Hydrolase</keyword>
<dbReference type="SUPFAM" id="SSF55846">
    <property type="entry name" value="N-acetylmuramoyl-L-alanine amidase-like"/>
    <property type="match status" value="1"/>
</dbReference>
<dbReference type="SMART" id="SM00644">
    <property type="entry name" value="Ami_2"/>
    <property type="match status" value="1"/>
</dbReference>
<organism evidence="3 4">
    <name type="scientific">Streptomyces wedmorensis</name>
    <dbReference type="NCBI Taxonomy" id="43759"/>
    <lineage>
        <taxon>Bacteria</taxon>
        <taxon>Bacillati</taxon>
        <taxon>Actinomycetota</taxon>
        <taxon>Actinomycetes</taxon>
        <taxon>Kitasatosporales</taxon>
        <taxon>Streptomycetaceae</taxon>
        <taxon>Streptomyces</taxon>
    </lineage>
</organism>
<dbReference type="Proteomes" id="UP001600424">
    <property type="component" value="Unassembled WGS sequence"/>
</dbReference>
<dbReference type="Gene3D" id="3.40.80.10">
    <property type="entry name" value="Peptidoglycan recognition protein-like"/>
    <property type="match status" value="1"/>
</dbReference>
<feature type="region of interest" description="Disordered" evidence="1">
    <location>
        <begin position="202"/>
        <end position="223"/>
    </location>
</feature>
<accession>A0ABW6J7L2</accession>
<reference evidence="3 4" key="1">
    <citation type="submission" date="2024-09" db="EMBL/GenBank/DDBJ databases">
        <title>The Natural Products Discovery Center: Release of the First 8490 Sequenced Strains for Exploring Actinobacteria Biosynthetic Diversity.</title>
        <authorList>
            <person name="Kalkreuter E."/>
            <person name="Kautsar S.A."/>
            <person name="Yang D."/>
            <person name="Bader C.D."/>
            <person name="Teijaro C.N."/>
            <person name="Fluegel L."/>
            <person name="Davis C.M."/>
            <person name="Simpson J.R."/>
            <person name="Lauterbach L."/>
            <person name="Steele A.D."/>
            <person name="Gui C."/>
            <person name="Meng S."/>
            <person name="Li G."/>
            <person name="Viehrig K."/>
            <person name="Ye F."/>
            <person name="Su P."/>
            <person name="Kiefer A.F."/>
            <person name="Nichols A."/>
            <person name="Cepeda A.J."/>
            <person name="Yan W."/>
            <person name="Fan B."/>
            <person name="Jiang Y."/>
            <person name="Adhikari A."/>
            <person name="Zheng C.-J."/>
            <person name="Schuster L."/>
            <person name="Cowan T.M."/>
            <person name="Smanski M.J."/>
            <person name="Chevrette M.G."/>
            <person name="De Carvalho L.P.S."/>
            <person name="Shen B."/>
        </authorList>
    </citation>
    <scope>NUCLEOTIDE SEQUENCE [LARGE SCALE GENOMIC DNA]</scope>
    <source>
        <strain evidence="3 4">NPDC056472</strain>
    </source>
</reference>
<dbReference type="Pfam" id="PF01510">
    <property type="entry name" value="Amidase_2"/>
    <property type="match status" value="1"/>
</dbReference>
<dbReference type="Pfam" id="PF01471">
    <property type="entry name" value="PG_binding_1"/>
    <property type="match status" value="1"/>
</dbReference>
<dbReference type="InterPro" id="IPR002477">
    <property type="entry name" value="Peptidoglycan-bd-like"/>
</dbReference>
<dbReference type="InterPro" id="IPR036365">
    <property type="entry name" value="PGBD-like_sf"/>
</dbReference>
<feature type="domain" description="N-acetylmuramoyl-L-alanine amidase" evidence="2">
    <location>
        <begin position="27"/>
        <end position="186"/>
    </location>
</feature>
<evidence type="ECO:0000313" key="3">
    <source>
        <dbReference type="EMBL" id="MFE5985559.1"/>
    </source>
</evidence>
<feature type="compositionally biased region" description="Pro residues" evidence="1">
    <location>
        <begin position="208"/>
        <end position="221"/>
    </location>
</feature>
<dbReference type="GO" id="GO:0008745">
    <property type="term" value="F:N-acetylmuramoyl-L-alanine amidase activity"/>
    <property type="evidence" value="ECO:0007669"/>
    <property type="project" value="UniProtKB-EC"/>
</dbReference>
<comment type="caution">
    <text evidence="3">The sequence shown here is derived from an EMBL/GenBank/DDBJ whole genome shotgun (WGS) entry which is preliminary data.</text>
</comment>